<feature type="domain" description="HAMP" evidence="8">
    <location>
        <begin position="315"/>
        <end position="367"/>
    </location>
</feature>
<evidence type="ECO:0000313" key="9">
    <source>
        <dbReference type="EMBL" id="MDO3676736.1"/>
    </source>
</evidence>
<dbReference type="Gene3D" id="6.10.340.10">
    <property type="match status" value="1"/>
</dbReference>
<name>A0ABT8V5M4_9BACL</name>
<protein>
    <submittedName>
        <fullName evidence="9">Sensor histidine kinase</fullName>
        <ecNumber evidence="9">2.7.13.3</ecNumber>
    </submittedName>
</protein>
<dbReference type="GO" id="GO:0004673">
    <property type="term" value="F:protein histidine kinase activity"/>
    <property type="evidence" value="ECO:0007669"/>
    <property type="project" value="UniProtKB-EC"/>
</dbReference>
<dbReference type="SUPFAM" id="SSF55874">
    <property type="entry name" value="ATPase domain of HSP90 chaperone/DNA topoisomerase II/histidine kinase"/>
    <property type="match status" value="1"/>
</dbReference>
<evidence type="ECO:0000256" key="3">
    <source>
        <dbReference type="ARBA" id="ARBA00022553"/>
    </source>
</evidence>
<dbReference type="InterPro" id="IPR010559">
    <property type="entry name" value="Sig_transdc_His_kin_internal"/>
</dbReference>
<keyword evidence="3" id="KW-0597">Phosphoprotein</keyword>
<evidence type="ECO:0000256" key="5">
    <source>
        <dbReference type="ARBA" id="ARBA00022777"/>
    </source>
</evidence>
<keyword evidence="6 7" id="KW-0472">Membrane</keyword>
<comment type="caution">
    <text evidence="9">The sequence shown here is derived from an EMBL/GenBank/DDBJ whole genome shotgun (WGS) entry which is preliminary data.</text>
</comment>
<keyword evidence="10" id="KW-1185">Reference proteome</keyword>
<evidence type="ECO:0000256" key="2">
    <source>
        <dbReference type="ARBA" id="ARBA00022475"/>
    </source>
</evidence>
<dbReference type="RefSeq" id="WP_302877740.1">
    <property type="nucleotide sequence ID" value="NZ_JAUMKJ010000007.1"/>
</dbReference>
<keyword evidence="7" id="KW-1133">Transmembrane helix</keyword>
<keyword evidence="2" id="KW-1003">Cell membrane</keyword>
<dbReference type="Pfam" id="PF02518">
    <property type="entry name" value="HATPase_c"/>
    <property type="match status" value="1"/>
</dbReference>
<dbReference type="InterPro" id="IPR003660">
    <property type="entry name" value="HAMP_dom"/>
</dbReference>
<dbReference type="Pfam" id="PF00672">
    <property type="entry name" value="HAMP"/>
    <property type="match status" value="1"/>
</dbReference>
<accession>A0ABT8V5M4</accession>
<keyword evidence="4 9" id="KW-0808">Transferase</keyword>
<keyword evidence="7" id="KW-0812">Transmembrane</keyword>
<evidence type="ECO:0000259" key="8">
    <source>
        <dbReference type="PROSITE" id="PS50885"/>
    </source>
</evidence>
<dbReference type="Proteomes" id="UP001168883">
    <property type="component" value="Unassembled WGS sequence"/>
</dbReference>
<feature type="transmembrane region" description="Helical" evidence="7">
    <location>
        <begin position="293"/>
        <end position="314"/>
    </location>
</feature>
<proteinExistence type="predicted"/>
<evidence type="ECO:0000256" key="7">
    <source>
        <dbReference type="SAM" id="Phobius"/>
    </source>
</evidence>
<dbReference type="InterPro" id="IPR036890">
    <property type="entry name" value="HATPase_C_sf"/>
</dbReference>
<evidence type="ECO:0000256" key="1">
    <source>
        <dbReference type="ARBA" id="ARBA00004651"/>
    </source>
</evidence>
<keyword evidence="5 9" id="KW-0418">Kinase</keyword>
<reference evidence="9" key="1">
    <citation type="submission" date="2023-07" db="EMBL/GenBank/DDBJ databases">
        <authorList>
            <person name="Aktuganov G."/>
            <person name="Boyko T."/>
            <person name="Delegan Y."/>
            <person name="Galimzianova N."/>
            <person name="Gilvanova E."/>
            <person name="Korobov V."/>
            <person name="Kuzmina L."/>
            <person name="Melentiev A."/>
            <person name="Milman P."/>
            <person name="Ryabova A."/>
            <person name="Stupak E."/>
            <person name="Yasakov T."/>
            <person name="Zharikova N."/>
            <person name="Zhurenko E."/>
        </authorList>
    </citation>
    <scope>NUCLEOTIDE SEQUENCE</scope>
    <source>
        <strain evidence="9">IB-739</strain>
    </source>
</reference>
<dbReference type="Gene3D" id="3.30.565.10">
    <property type="entry name" value="Histidine kinase-like ATPase, C-terminal domain"/>
    <property type="match status" value="1"/>
</dbReference>
<evidence type="ECO:0000313" key="10">
    <source>
        <dbReference type="Proteomes" id="UP001168883"/>
    </source>
</evidence>
<dbReference type="PANTHER" id="PTHR34220">
    <property type="entry name" value="SENSOR HISTIDINE KINASE YPDA"/>
    <property type="match status" value="1"/>
</dbReference>
<dbReference type="EC" id="2.7.13.3" evidence="9"/>
<dbReference type="SUPFAM" id="SSF158472">
    <property type="entry name" value="HAMP domain-like"/>
    <property type="match status" value="1"/>
</dbReference>
<dbReference type="CDD" id="cd06225">
    <property type="entry name" value="HAMP"/>
    <property type="match status" value="1"/>
</dbReference>
<evidence type="ECO:0000256" key="6">
    <source>
        <dbReference type="ARBA" id="ARBA00023136"/>
    </source>
</evidence>
<dbReference type="EMBL" id="JAUMKJ010000007">
    <property type="protein sequence ID" value="MDO3676736.1"/>
    <property type="molecule type" value="Genomic_DNA"/>
</dbReference>
<feature type="transmembrane region" description="Helical" evidence="7">
    <location>
        <begin position="20"/>
        <end position="39"/>
    </location>
</feature>
<dbReference type="InterPro" id="IPR003594">
    <property type="entry name" value="HATPase_dom"/>
</dbReference>
<comment type="subcellular location">
    <subcellularLocation>
        <location evidence="1">Cell membrane</location>
        <topology evidence="1">Multi-pass membrane protein</topology>
    </subcellularLocation>
</comment>
<gene>
    <name evidence="9" type="ORF">Q3C12_06950</name>
</gene>
<organism evidence="9 10">
    <name type="scientific">Paenibacillus ehimensis</name>
    <dbReference type="NCBI Taxonomy" id="79264"/>
    <lineage>
        <taxon>Bacteria</taxon>
        <taxon>Bacillati</taxon>
        <taxon>Bacillota</taxon>
        <taxon>Bacilli</taxon>
        <taxon>Bacillales</taxon>
        <taxon>Paenibacillaceae</taxon>
        <taxon>Paenibacillus</taxon>
    </lineage>
</organism>
<dbReference type="SMART" id="SM00304">
    <property type="entry name" value="HAMP"/>
    <property type="match status" value="1"/>
</dbReference>
<dbReference type="InterPro" id="IPR050640">
    <property type="entry name" value="Bact_2-comp_sensor_kinase"/>
</dbReference>
<dbReference type="PROSITE" id="PS50885">
    <property type="entry name" value="HAMP"/>
    <property type="match status" value="1"/>
</dbReference>
<dbReference type="PANTHER" id="PTHR34220:SF7">
    <property type="entry name" value="SENSOR HISTIDINE KINASE YPDA"/>
    <property type="match status" value="1"/>
</dbReference>
<dbReference type="Pfam" id="PF06580">
    <property type="entry name" value="His_kinase"/>
    <property type="match status" value="1"/>
</dbReference>
<sequence length="614" mass="69511">MRLWSWLYKRYSEKIQLRLTVYFVLVLVPLVIVSLFVNFRSQRILLEQTEERTKGALTSSMDYIEVTLQNVEQISTLAATNNNIVRLLNETGPELTAQSYINFADVLKELSSITSISPMVSQISLYHASSRMLLNATNGGKQIEHPLQVLRLQELAEAGGTAITYVMPDMEFPERQTFGSVMGTDSITLVRTMDLNNPDRKPNLLMITLNKDKLLDLLVSLLPSPQAQIALYNDKGHLVTGTESADRTRTSVDEASGSGSEISTKVDSAYYKWSLVLSQPKEELYRETNLNRMYTYIIIGISFVLACLISWGVYSGIASPVQRLLKGMKRVGSGNFNVRLENNRADELGYLTRAFNKMVEDQRHLIENYYEQQLQLANTELKFLQSQINPHFLYNTLDSIYWTAKNYDADEISEMVLNLSNFFRLSLSKGRETFTVEETVTHLHYYIRVQQLRFLDSFTVSYKLAEECKNVPVLKLILQPLVENAILHGLEKRRDGRLLIAGRIEDGCLMLTVQDNGTGIPPGRLEHIRSELAKLAVCESGTLSYKQSNPKDLFGLRNVMSRILIVYGKRAGLRLCSAEGEGTTATLILPLEKCKENHEPEPARPGLQQEVNLT</sequence>
<evidence type="ECO:0000256" key="4">
    <source>
        <dbReference type="ARBA" id="ARBA00022679"/>
    </source>
</evidence>